<dbReference type="EMBL" id="JANQDX010000018">
    <property type="protein sequence ID" value="KAL0906994.1"/>
    <property type="molecule type" value="Genomic_DNA"/>
</dbReference>
<evidence type="ECO:0000313" key="1">
    <source>
        <dbReference type="EMBL" id="KAL0906994.1"/>
    </source>
</evidence>
<comment type="caution">
    <text evidence="1">The sequence shown here is derived from an EMBL/GenBank/DDBJ whole genome shotgun (WGS) entry which is preliminary data.</text>
</comment>
<gene>
    <name evidence="1" type="ORF">M5K25_025529</name>
</gene>
<evidence type="ECO:0000313" key="2">
    <source>
        <dbReference type="Proteomes" id="UP001552299"/>
    </source>
</evidence>
<reference evidence="1 2" key="1">
    <citation type="journal article" date="2024" name="Plant Biotechnol. J.">
        <title>Dendrobium thyrsiflorum genome and its molecular insights into genes involved in important horticultural traits.</title>
        <authorList>
            <person name="Chen B."/>
            <person name="Wang J.Y."/>
            <person name="Zheng P.J."/>
            <person name="Li K.L."/>
            <person name="Liang Y.M."/>
            <person name="Chen X.F."/>
            <person name="Zhang C."/>
            <person name="Zhao X."/>
            <person name="He X."/>
            <person name="Zhang G.Q."/>
            <person name="Liu Z.J."/>
            <person name="Xu Q."/>
        </authorList>
    </citation>
    <scope>NUCLEOTIDE SEQUENCE [LARGE SCALE GENOMIC DNA]</scope>
    <source>
        <strain evidence="1">GZMU011</strain>
    </source>
</reference>
<sequence>MMSLYLDYAHFPLRIKSHFVNHLVGYNSDDGAISIIYQAHQEFVQNSHISDCLKTIAITTPYFPFDRNANELNNRKTVPQHLLLSYCSSRNRGFLVYMKIG</sequence>
<dbReference type="AlphaFoldDB" id="A0ABD0U476"/>
<organism evidence="1 2">
    <name type="scientific">Dendrobium thyrsiflorum</name>
    <name type="common">Pinecone-like raceme dendrobium</name>
    <name type="synonym">Orchid</name>
    <dbReference type="NCBI Taxonomy" id="117978"/>
    <lineage>
        <taxon>Eukaryota</taxon>
        <taxon>Viridiplantae</taxon>
        <taxon>Streptophyta</taxon>
        <taxon>Embryophyta</taxon>
        <taxon>Tracheophyta</taxon>
        <taxon>Spermatophyta</taxon>
        <taxon>Magnoliopsida</taxon>
        <taxon>Liliopsida</taxon>
        <taxon>Asparagales</taxon>
        <taxon>Orchidaceae</taxon>
        <taxon>Epidendroideae</taxon>
        <taxon>Malaxideae</taxon>
        <taxon>Dendrobiinae</taxon>
        <taxon>Dendrobium</taxon>
    </lineage>
</organism>
<keyword evidence="2" id="KW-1185">Reference proteome</keyword>
<protein>
    <submittedName>
        <fullName evidence="1">Uncharacterized protein</fullName>
    </submittedName>
</protein>
<proteinExistence type="predicted"/>
<dbReference type="Proteomes" id="UP001552299">
    <property type="component" value="Unassembled WGS sequence"/>
</dbReference>
<name>A0ABD0U476_DENTH</name>
<accession>A0ABD0U476</accession>